<dbReference type="EMBL" id="WPHG01000001">
    <property type="protein sequence ID" value="MVA96193.1"/>
    <property type="molecule type" value="Genomic_DNA"/>
</dbReference>
<comment type="caution">
    <text evidence="2">The sequence shown here is derived from an EMBL/GenBank/DDBJ whole genome shotgun (WGS) entry which is preliminary data.</text>
</comment>
<gene>
    <name evidence="2" type="ORF">GN330_02880</name>
</gene>
<evidence type="ECO:0000313" key="2">
    <source>
        <dbReference type="EMBL" id="MVA96193.1"/>
    </source>
</evidence>
<evidence type="ECO:0008006" key="4">
    <source>
        <dbReference type="Google" id="ProtNLM"/>
    </source>
</evidence>
<keyword evidence="1" id="KW-0472">Membrane</keyword>
<organism evidence="2 3">
    <name type="scientific">Nitratireductor arenosus</name>
    <dbReference type="NCBI Taxonomy" id="2682096"/>
    <lineage>
        <taxon>Bacteria</taxon>
        <taxon>Pseudomonadati</taxon>
        <taxon>Pseudomonadota</taxon>
        <taxon>Alphaproteobacteria</taxon>
        <taxon>Hyphomicrobiales</taxon>
        <taxon>Phyllobacteriaceae</taxon>
        <taxon>Nitratireductor</taxon>
    </lineage>
</organism>
<evidence type="ECO:0000256" key="1">
    <source>
        <dbReference type="SAM" id="Phobius"/>
    </source>
</evidence>
<keyword evidence="1" id="KW-1133">Transmembrane helix</keyword>
<keyword evidence="1" id="KW-0812">Transmembrane</keyword>
<sequence>MDTASLLSGTGLSAVRLALLFGAGAVMLGLIVAPLAEKRFSGGVVTADSFYGVDMTSTGSIRSGRTYTVRKSVLQTVPGAACIISGDGRQIGDC</sequence>
<evidence type="ECO:0000313" key="3">
    <source>
        <dbReference type="Proteomes" id="UP000463224"/>
    </source>
</evidence>
<dbReference type="RefSeq" id="WP_156711160.1">
    <property type="nucleotide sequence ID" value="NZ_WPHG01000001.1"/>
</dbReference>
<name>A0A844QDK8_9HYPH</name>
<dbReference type="AlphaFoldDB" id="A0A844QDK8"/>
<keyword evidence="3" id="KW-1185">Reference proteome</keyword>
<reference evidence="2 3" key="1">
    <citation type="submission" date="2019-12" db="EMBL/GenBank/DDBJ databases">
        <title>Nitratireductor arenosus sp. nov., Isolated from sea sand, Jeju island, South Korea.</title>
        <authorList>
            <person name="Kim W."/>
        </authorList>
    </citation>
    <scope>NUCLEOTIDE SEQUENCE [LARGE SCALE GENOMIC DNA]</scope>
    <source>
        <strain evidence="2 3">CAU 1489</strain>
    </source>
</reference>
<protein>
    <recommendedName>
        <fullName evidence="4">Transmembrane protein</fullName>
    </recommendedName>
</protein>
<feature type="transmembrane region" description="Helical" evidence="1">
    <location>
        <begin position="12"/>
        <end position="33"/>
    </location>
</feature>
<proteinExistence type="predicted"/>
<dbReference type="Proteomes" id="UP000463224">
    <property type="component" value="Unassembled WGS sequence"/>
</dbReference>
<accession>A0A844QDK8</accession>